<gene>
    <name evidence="2" type="ORF">BEH_14685</name>
</gene>
<organism evidence="2 3">
    <name type="scientific">Priestia filamentosa</name>
    <dbReference type="NCBI Taxonomy" id="1402861"/>
    <lineage>
        <taxon>Bacteria</taxon>
        <taxon>Bacillati</taxon>
        <taxon>Bacillota</taxon>
        <taxon>Bacilli</taxon>
        <taxon>Bacillales</taxon>
        <taxon>Bacillaceae</taxon>
        <taxon>Priestia</taxon>
    </lineage>
</organism>
<dbReference type="OrthoDB" id="436461at2"/>
<dbReference type="Proteomes" id="UP000036202">
    <property type="component" value="Chromosome"/>
</dbReference>
<dbReference type="EMBL" id="CP011974">
    <property type="protein sequence ID" value="AKO93212.1"/>
    <property type="molecule type" value="Genomic_DNA"/>
</dbReference>
<accession>A0A0H4KGF9</accession>
<keyword evidence="3" id="KW-1185">Reference proteome</keyword>
<dbReference type="PATRIC" id="fig|135735.6.peg.3107"/>
<reference evidence="3" key="2">
    <citation type="submission" date="2015-06" db="EMBL/GenBank/DDBJ databases">
        <title>Genome Sequence of Bacillus endophyticus and Analysis of its Companion Mechanism in the Ketogulonigenium vulgare-Bacillus strain Consortium.</title>
        <authorList>
            <person name="Jia N."/>
            <person name="Du J."/>
            <person name="Ding M.-Z."/>
            <person name="Gao F."/>
            <person name="Yuan Y.-J."/>
        </authorList>
    </citation>
    <scope>NUCLEOTIDE SEQUENCE [LARGE SCALE GENOMIC DNA]</scope>
    <source>
        <strain evidence="3">Hbe603</strain>
    </source>
</reference>
<dbReference type="RefSeq" id="WP_046217598.1">
    <property type="nucleotide sequence ID" value="NZ_CP011974.1"/>
</dbReference>
<name>A0A0H4KGF9_9BACI</name>
<sequence>MNEQLIRGLFYKGLLKKNDYSPETEKCIFNTLKGLKNKKTTANKPGMLLGKIQSGKTKTFIGITGLAFDNNYDIVIVLTKGTKALTRQTYERLKEEFSSFQAHDKIQIYDIMNLPGNLIQYELNQKLIFVVKKEIHNLKRLHKAFFDQYPLLQDRKILLIDDEADFASVGFLKTKKEAHEIRVIAGEIDQFRKKVDDISFLQVTATPYSLYLQPEQLKINGSIQEFQPVKPSFTELVPVSDGYIGGEYYFEEGIRKRSLASYLYEAIPSHELDILKKPDRRRFKLEEALTSKRIESLRTALLQFIVGGIIRRLQQRKMRKREMKYSFIVHTEQAKAAHEWQETIVAEMKRKLQQMATEQPLFLYKLIKPLYANLKKSLERIKGEIPTLQDVQHETCFYLKNDYVLVTKVNSEKEISELLDDKGQLKLRAPLNIFIGGQILDRGITVQNLIGFYYGRNPRTFQQDTILQHSRMFGYRLKKDLAVTRFYTTLEIYQVMKKIHEFDTSLRESFEKKSHERGVVFIRRDEDEKLVPCNPNKILLSKTVALKPLKRLLPVGFQTGYKSNIAKHVKEIDQIIERRKREDGKPFLFPLPEAVKVIQKIKLTHDEKEGESWDDAAFLSSLTYLSKNLNSKYSGNVLCIVRENRNMSRIRSNHRYEDAPDTASNEESELMLAKRIAIDTPVLILLRQNGKEENGWRGGPFWWPILVTPKNTKTTIFTGGVSE</sequence>
<reference evidence="2 3" key="1">
    <citation type="journal article" date="2015" name="PLoS ONE">
        <title>Genome Sequence of Bacillus endophyticus and Analysis of Its Companion Mechanism in the Ketogulonigenium vulgare-Bacillus Strain Consortium.</title>
        <authorList>
            <person name="Jia N."/>
            <person name="Du J."/>
            <person name="Ding M.Z."/>
            <person name="Gao F."/>
            <person name="Yuan Y.J."/>
        </authorList>
    </citation>
    <scope>NUCLEOTIDE SEQUENCE [LARGE SCALE GENOMIC DNA]</scope>
    <source>
        <strain evidence="2 3">Hbe603</strain>
    </source>
</reference>
<dbReference type="AlphaFoldDB" id="A0A0H4KGF9"/>
<protein>
    <recommendedName>
        <fullName evidence="1">Putative endonuclease Z1 domain-containing protein</fullName>
    </recommendedName>
</protein>
<dbReference type="KEGG" id="beo:BEH_14685"/>
<evidence type="ECO:0000313" key="2">
    <source>
        <dbReference type="EMBL" id="AKO93212.1"/>
    </source>
</evidence>
<feature type="domain" description="Putative endonuclease Z1" evidence="1">
    <location>
        <begin position="296"/>
        <end position="514"/>
    </location>
</feature>
<dbReference type="Pfam" id="PF10593">
    <property type="entry name" value="Z1"/>
    <property type="match status" value="1"/>
</dbReference>
<dbReference type="InterPro" id="IPR018310">
    <property type="entry name" value="Put_endonuclease_Z1-dom"/>
</dbReference>
<evidence type="ECO:0000259" key="1">
    <source>
        <dbReference type="Pfam" id="PF10593"/>
    </source>
</evidence>
<proteinExistence type="predicted"/>
<evidence type="ECO:0000313" key="3">
    <source>
        <dbReference type="Proteomes" id="UP000036202"/>
    </source>
</evidence>